<keyword evidence="2 6" id="KW-0813">Transport</keyword>
<evidence type="ECO:0000256" key="5">
    <source>
        <dbReference type="ARBA" id="ARBA00023136"/>
    </source>
</evidence>
<keyword evidence="3 6" id="KW-0812">Transmembrane</keyword>
<feature type="domain" description="ABC transmembrane type-1" evidence="7">
    <location>
        <begin position="32"/>
        <end position="218"/>
    </location>
</feature>
<dbReference type="PANTHER" id="PTHR30177:SF4">
    <property type="entry name" value="OSMOPROTECTANT IMPORT PERMEASE PROTEIN OSMW"/>
    <property type="match status" value="1"/>
</dbReference>
<feature type="transmembrane region" description="Helical" evidence="6">
    <location>
        <begin position="98"/>
        <end position="117"/>
    </location>
</feature>
<evidence type="ECO:0000256" key="2">
    <source>
        <dbReference type="ARBA" id="ARBA00022448"/>
    </source>
</evidence>
<feature type="transmembrane region" description="Helical" evidence="6">
    <location>
        <begin position="149"/>
        <end position="176"/>
    </location>
</feature>
<reference evidence="8" key="1">
    <citation type="journal article" date="2018" name="Int. J. Syst. Evol. Microbiol.">
        <title>Jatrophihabitans telluris sp. nov., isolated from sediment soil of lava forest wetlands and the emended description of the genus Jatrophihabitans.</title>
        <authorList>
            <person name="Lee K.C."/>
            <person name="Suh M.K."/>
            <person name="Eom M.K."/>
            <person name="Kim K.K."/>
            <person name="Kim J.S."/>
            <person name="Kim D.S."/>
            <person name="Ko S.H."/>
            <person name="Shin Y.K."/>
            <person name="Lee J.S."/>
        </authorList>
    </citation>
    <scope>NUCLEOTIDE SEQUENCE</scope>
    <source>
        <strain evidence="8">N237</strain>
    </source>
</reference>
<evidence type="ECO:0000313" key="8">
    <source>
        <dbReference type="EMBL" id="UQX88745.1"/>
    </source>
</evidence>
<evidence type="ECO:0000256" key="6">
    <source>
        <dbReference type="RuleBase" id="RU363032"/>
    </source>
</evidence>
<sequence length="233" mass="25387">MSTHILADSANTSPWYFWGYFMDHRKEDLGWLWDHTWLSVVPVVVGLLIALPLGWLARRYKWVYPPMMSITGLLYTIPSIALFVLIPPLFGLDVLSPLQVPIALTIYSVALLVRTVADGLGSVSEETLQAATAIGYKPLGRFFKVELPIAVPVITAGVRVAVVSSVSITAVAGTIGMANLGALFDQGFKLSTTSPYYPPIVLGILLCVLLALVLDALVLLITRALTPWRKAVR</sequence>
<dbReference type="Pfam" id="PF00528">
    <property type="entry name" value="BPD_transp_1"/>
    <property type="match status" value="1"/>
</dbReference>
<dbReference type="CDD" id="cd06261">
    <property type="entry name" value="TM_PBP2"/>
    <property type="match status" value="1"/>
</dbReference>
<evidence type="ECO:0000256" key="1">
    <source>
        <dbReference type="ARBA" id="ARBA00004141"/>
    </source>
</evidence>
<feature type="transmembrane region" description="Helical" evidence="6">
    <location>
        <begin position="36"/>
        <end position="56"/>
    </location>
</feature>
<evidence type="ECO:0000256" key="3">
    <source>
        <dbReference type="ARBA" id="ARBA00022692"/>
    </source>
</evidence>
<accession>A0ABY4QYW7</accession>
<dbReference type="Proteomes" id="UP001056336">
    <property type="component" value="Chromosome"/>
</dbReference>
<evidence type="ECO:0000313" key="9">
    <source>
        <dbReference type="Proteomes" id="UP001056336"/>
    </source>
</evidence>
<organism evidence="8 9">
    <name type="scientific">Jatrophihabitans telluris</name>
    <dbReference type="NCBI Taxonomy" id="2038343"/>
    <lineage>
        <taxon>Bacteria</taxon>
        <taxon>Bacillati</taxon>
        <taxon>Actinomycetota</taxon>
        <taxon>Actinomycetes</taxon>
        <taxon>Jatrophihabitantales</taxon>
        <taxon>Jatrophihabitantaceae</taxon>
        <taxon>Jatrophihabitans</taxon>
    </lineage>
</organism>
<keyword evidence="5 6" id="KW-0472">Membrane</keyword>
<dbReference type="InterPro" id="IPR035906">
    <property type="entry name" value="MetI-like_sf"/>
</dbReference>
<keyword evidence="4 6" id="KW-1133">Transmembrane helix</keyword>
<dbReference type="SUPFAM" id="SSF161098">
    <property type="entry name" value="MetI-like"/>
    <property type="match status" value="1"/>
</dbReference>
<dbReference type="PANTHER" id="PTHR30177">
    <property type="entry name" value="GLYCINE BETAINE/L-PROLINE TRANSPORT SYSTEM PERMEASE PROTEIN PROW"/>
    <property type="match status" value="1"/>
</dbReference>
<comment type="subcellular location">
    <subcellularLocation>
        <location evidence="6">Cell membrane</location>
        <topology evidence="6">Multi-pass membrane protein</topology>
    </subcellularLocation>
    <subcellularLocation>
        <location evidence="1">Membrane</location>
        <topology evidence="1">Multi-pass membrane protein</topology>
    </subcellularLocation>
</comment>
<dbReference type="InterPro" id="IPR051204">
    <property type="entry name" value="ABC_transp_perm/SBD"/>
</dbReference>
<dbReference type="PROSITE" id="PS50928">
    <property type="entry name" value="ABC_TM1"/>
    <property type="match status" value="1"/>
</dbReference>
<feature type="transmembrane region" description="Helical" evidence="6">
    <location>
        <begin position="196"/>
        <end position="221"/>
    </location>
</feature>
<dbReference type="Gene3D" id="1.10.3720.10">
    <property type="entry name" value="MetI-like"/>
    <property type="match status" value="1"/>
</dbReference>
<gene>
    <name evidence="8" type="ORF">M6D93_01785</name>
</gene>
<protein>
    <submittedName>
        <fullName evidence="8">ABC transporter permease subunit</fullName>
    </submittedName>
</protein>
<dbReference type="EMBL" id="CP097332">
    <property type="protein sequence ID" value="UQX88745.1"/>
    <property type="molecule type" value="Genomic_DNA"/>
</dbReference>
<name>A0ABY4QYW7_9ACTN</name>
<reference evidence="8" key="2">
    <citation type="submission" date="2022-05" db="EMBL/GenBank/DDBJ databases">
        <authorList>
            <person name="Kim J.-S."/>
            <person name="Lee K."/>
            <person name="Suh M."/>
            <person name="Eom M."/>
            <person name="Kim J.-S."/>
            <person name="Kim D.-S."/>
            <person name="Ko S.-H."/>
            <person name="Shin Y."/>
            <person name="Lee J.-S."/>
        </authorList>
    </citation>
    <scope>NUCLEOTIDE SEQUENCE</scope>
    <source>
        <strain evidence="8">N237</strain>
    </source>
</reference>
<feature type="transmembrane region" description="Helical" evidence="6">
    <location>
        <begin position="68"/>
        <end position="86"/>
    </location>
</feature>
<comment type="similarity">
    <text evidence="6">Belongs to the binding-protein-dependent transport system permease family.</text>
</comment>
<keyword evidence="9" id="KW-1185">Reference proteome</keyword>
<evidence type="ECO:0000256" key="4">
    <source>
        <dbReference type="ARBA" id="ARBA00022989"/>
    </source>
</evidence>
<dbReference type="InterPro" id="IPR000515">
    <property type="entry name" value="MetI-like"/>
</dbReference>
<proteinExistence type="inferred from homology"/>
<evidence type="ECO:0000259" key="7">
    <source>
        <dbReference type="PROSITE" id="PS50928"/>
    </source>
</evidence>